<keyword evidence="1" id="KW-0547">Nucleotide-binding</keyword>
<dbReference type="Pfam" id="PF03630">
    <property type="entry name" value="Fumble"/>
    <property type="match status" value="1"/>
</dbReference>
<accession>A0ABT1RVD6</accession>
<keyword evidence="3" id="KW-0173">Coenzyme A biosynthesis</keyword>
<dbReference type="PANTHER" id="PTHR12280:SF20">
    <property type="entry name" value="4'-PHOSPHOPANTETHEINE PHOSPHATASE"/>
    <property type="match status" value="1"/>
</dbReference>
<dbReference type="InterPro" id="IPR043129">
    <property type="entry name" value="ATPase_NBD"/>
</dbReference>
<dbReference type="EC" id="2.7.1.33" evidence="4"/>
<keyword evidence="2" id="KW-0067">ATP-binding</keyword>
<evidence type="ECO:0000256" key="1">
    <source>
        <dbReference type="ARBA" id="ARBA00022741"/>
    </source>
</evidence>
<dbReference type="CDD" id="cd24085">
    <property type="entry name" value="ASKHA_NBD_PanK-II_bac"/>
    <property type="match status" value="1"/>
</dbReference>
<dbReference type="Gene3D" id="3.30.420.40">
    <property type="match status" value="2"/>
</dbReference>
<dbReference type="RefSeq" id="WP_066865370.1">
    <property type="nucleotide sequence ID" value="NZ_CABKVV010000014.1"/>
</dbReference>
<gene>
    <name evidence="4" type="primary">coaW</name>
    <name evidence="4" type="ORF">NE695_01550</name>
</gene>
<proteinExistence type="predicted"/>
<dbReference type="GeneID" id="90532914"/>
<dbReference type="Proteomes" id="UP001524473">
    <property type="component" value="Unassembled WGS sequence"/>
</dbReference>
<keyword evidence="4" id="KW-0418">Kinase</keyword>
<comment type="caution">
    <text evidence="4">The sequence shown here is derived from an EMBL/GenBank/DDBJ whole genome shotgun (WGS) entry which is preliminary data.</text>
</comment>
<evidence type="ECO:0000313" key="4">
    <source>
        <dbReference type="EMBL" id="MCQ4838595.1"/>
    </source>
</evidence>
<dbReference type="GO" id="GO:0004594">
    <property type="term" value="F:pantothenate kinase activity"/>
    <property type="evidence" value="ECO:0007669"/>
    <property type="project" value="UniProtKB-EC"/>
</dbReference>
<sequence>MEVTLGIDIGGSTTKIAALLDRKQLLASLQVETPDQITSLYGAVGKLLYENSLPLEQISEIVLTGVGSTHIREDIYGIPTYKVDEFSAIGCGGLTLCGLKEATVVSMGTGTAFVRAERSGYRHLGGSGVGGGTLAGLSRQLLNETQVSAAAELAERGNLSQVDLLVGDISAGSVASLSPEVTAANFGKLHSHAAKADLAAGLVNLVFQTIGVLACFSCLDWENKTIAAVGTLATLPSAKRILEEVGSLHGTTFLIPENAEYATAIGAVIQFFHEKDDGKKVHS</sequence>
<evidence type="ECO:0000256" key="2">
    <source>
        <dbReference type="ARBA" id="ARBA00022840"/>
    </source>
</evidence>
<keyword evidence="5" id="KW-1185">Reference proteome</keyword>
<dbReference type="NCBIfam" id="NF009842">
    <property type="entry name" value="PRK13317.1"/>
    <property type="match status" value="1"/>
</dbReference>
<name>A0ABT1RVD6_9FIRM</name>
<dbReference type="SUPFAM" id="SSF53067">
    <property type="entry name" value="Actin-like ATPase domain"/>
    <property type="match status" value="1"/>
</dbReference>
<dbReference type="EMBL" id="JANFZH010000002">
    <property type="protein sequence ID" value="MCQ4838595.1"/>
    <property type="molecule type" value="Genomic_DNA"/>
</dbReference>
<protein>
    <submittedName>
        <fullName evidence="4">Type II pantothenate kinase</fullName>
        <ecNumber evidence="4">2.7.1.33</ecNumber>
    </submittedName>
</protein>
<dbReference type="InterPro" id="IPR004567">
    <property type="entry name" value="Type_II_PanK"/>
</dbReference>
<organism evidence="4 5">
    <name type="scientific">Neglectibacter timonensis</name>
    <dbReference type="NCBI Taxonomy" id="1776382"/>
    <lineage>
        <taxon>Bacteria</taxon>
        <taxon>Bacillati</taxon>
        <taxon>Bacillota</taxon>
        <taxon>Clostridia</taxon>
        <taxon>Eubacteriales</taxon>
        <taxon>Oscillospiraceae</taxon>
        <taxon>Neglectibacter</taxon>
    </lineage>
</organism>
<keyword evidence="4" id="KW-0808">Transferase</keyword>
<evidence type="ECO:0000256" key="3">
    <source>
        <dbReference type="ARBA" id="ARBA00022993"/>
    </source>
</evidence>
<reference evidence="4 5" key="1">
    <citation type="submission" date="2022-06" db="EMBL/GenBank/DDBJ databases">
        <title>Isolation of gut microbiota from human fecal samples.</title>
        <authorList>
            <person name="Pamer E.G."/>
            <person name="Barat B."/>
            <person name="Waligurski E."/>
            <person name="Medina S."/>
            <person name="Paddock L."/>
            <person name="Mostad J."/>
        </authorList>
    </citation>
    <scope>NUCLEOTIDE SEQUENCE [LARGE SCALE GENOMIC DNA]</scope>
    <source>
        <strain evidence="4 5">DFI.9.73</strain>
    </source>
</reference>
<evidence type="ECO:0000313" key="5">
    <source>
        <dbReference type="Proteomes" id="UP001524473"/>
    </source>
</evidence>
<dbReference type="PANTHER" id="PTHR12280">
    <property type="entry name" value="PANTOTHENATE KINASE"/>
    <property type="match status" value="1"/>
</dbReference>